<dbReference type="OrthoDB" id="4420885at2"/>
<evidence type="ECO:0000313" key="2">
    <source>
        <dbReference type="EMBL" id="SFU05891.1"/>
    </source>
</evidence>
<accession>A0A1I7D2N2</accession>
<evidence type="ECO:0000313" key="3">
    <source>
        <dbReference type="Proteomes" id="UP000198844"/>
    </source>
</evidence>
<dbReference type="PANTHER" id="PTHR43781:SF1">
    <property type="entry name" value="SACCHAROPINE DEHYDROGENASE"/>
    <property type="match status" value="1"/>
</dbReference>
<dbReference type="PANTHER" id="PTHR43781">
    <property type="entry name" value="SACCHAROPINE DEHYDROGENASE"/>
    <property type="match status" value="1"/>
</dbReference>
<dbReference type="EMBL" id="FPBH01000008">
    <property type="protein sequence ID" value="SFU05891.1"/>
    <property type="molecule type" value="Genomic_DNA"/>
</dbReference>
<dbReference type="RefSeq" id="WP_093635065.1">
    <property type="nucleotide sequence ID" value="NZ_FPBH01000008.1"/>
</dbReference>
<dbReference type="InterPro" id="IPR005097">
    <property type="entry name" value="Sacchrp_dh_NADP-bd"/>
</dbReference>
<gene>
    <name evidence="2" type="ORF">SAMN05192563_1008167</name>
</gene>
<dbReference type="Proteomes" id="UP000198844">
    <property type="component" value="Unassembled WGS sequence"/>
</dbReference>
<organism evidence="2 3">
    <name type="scientific">Paraburkholderia aspalathi</name>
    <dbReference type="NCBI Taxonomy" id="1324617"/>
    <lineage>
        <taxon>Bacteria</taxon>
        <taxon>Pseudomonadati</taxon>
        <taxon>Pseudomonadota</taxon>
        <taxon>Betaproteobacteria</taxon>
        <taxon>Burkholderiales</taxon>
        <taxon>Burkholderiaceae</taxon>
        <taxon>Paraburkholderia</taxon>
    </lineage>
</organism>
<dbReference type="AlphaFoldDB" id="A0A1I7D2N2"/>
<dbReference type="InterPro" id="IPR036291">
    <property type="entry name" value="NAD(P)-bd_dom_sf"/>
</dbReference>
<protein>
    <submittedName>
        <fullName evidence="2">Saccharopine dehydrogenase NADP binding domain-containing protein</fullName>
    </submittedName>
</protein>
<feature type="domain" description="Saccharopine dehydrogenase NADP binding" evidence="1">
    <location>
        <begin position="7"/>
        <end position="128"/>
    </location>
</feature>
<sequence length="344" mass="36506">MPSNQTVAVFGAYGHTGRFVVSELLRRGWRPIISGRDASKLNALGAAYPGLDIRPASVDDPDSLDRALAGAAAVINCAGPFASTSAPVIEAALRARIPYLDVAAELEANLDTFKHYAERAREAGVVIVPGMAFFGGLGDLLATAAMGDWTAADEICIAYGLSSWKPTLGTRAAGQVSRQRREGRRLVFTKGQMVFRTDAAPVGEWQFPAPLGKQPVIGEFTMADTVTIARHLKTPEIRSYMTAVAVKDLLEPDASPPVAVDENGRSAQTFLVDVVVRSGGNERRISASGQDIYAISAPLVVEAVTRVVNGLVHGAGVFTAGEAFHAPDFLGSLRRQEHLALAMP</sequence>
<dbReference type="SUPFAM" id="SSF51735">
    <property type="entry name" value="NAD(P)-binding Rossmann-fold domains"/>
    <property type="match status" value="1"/>
</dbReference>
<dbReference type="Gene3D" id="3.40.50.720">
    <property type="entry name" value="NAD(P)-binding Rossmann-like Domain"/>
    <property type="match status" value="1"/>
</dbReference>
<dbReference type="Pfam" id="PF03435">
    <property type="entry name" value="Sacchrp_dh_NADP"/>
    <property type="match status" value="1"/>
</dbReference>
<proteinExistence type="predicted"/>
<reference evidence="2 3" key="1">
    <citation type="submission" date="2016-10" db="EMBL/GenBank/DDBJ databases">
        <authorList>
            <person name="de Groot N.N."/>
        </authorList>
    </citation>
    <scope>NUCLEOTIDE SEQUENCE [LARGE SCALE GENOMIC DNA]</scope>
    <source>
        <strain evidence="2 3">LMG 27731</strain>
    </source>
</reference>
<evidence type="ECO:0000259" key="1">
    <source>
        <dbReference type="Pfam" id="PF03435"/>
    </source>
</evidence>
<name>A0A1I7D2N2_9BURK</name>